<dbReference type="InterPro" id="IPR001611">
    <property type="entry name" value="Leu-rich_rpt"/>
</dbReference>
<keyword evidence="3" id="KW-0677">Repeat</keyword>
<feature type="domain" description="NB-ARC" evidence="7">
    <location>
        <begin position="120"/>
        <end position="276"/>
    </location>
</feature>
<evidence type="ECO:0000256" key="6">
    <source>
        <dbReference type="ARBA" id="ARBA00022840"/>
    </source>
</evidence>
<dbReference type="Pfam" id="PF23559">
    <property type="entry name" value="WHD_DRP"/>
    <property type="match status" value="1"/>
</dbReference>
<accession>A0A5N6KRS8</accession>
<dbReference type="SUPFAM" id="SSF52058">
    <property type="entry name" value="L domain-like"/>
    <property type="match status" value="1"/>
</dbReference>
<dbReference type="Gene3D" id="1.10.8.430">
    <property type="entry name" value="Helical domain of apoptotic protease-activating factors"/>
    <property type="match status" value="1"/>
</dbReference>
<dbReference type="Pfam" id="PF23247">
    <property type="entry name" value="LRR_RPS2"/>
    <property type="match status" value="1"/>
</dbReference>
<evidence type="ECO:0000259" key="8">
    <source>
        <dbReference type="Pfam" id="PF23247"/>
    </source>
</evidence>
<dbReference type="SUPFAM" id="SSF52540">
    <property type="entry name" value="P-loop containing nucleoside triphosphate hydrolases"/>
    <property type="match status" value="1"/>
</dbReference>
<evidence type="ECO:0000256" key="4">
    <source>
        <dbReference type="ARBA" id="ARBA00022741"/>
    </source>
</evidence>
<keyword evidence="4" id="KW-0547">Nucleotide-binding</keyword>
<comment type="similarity">
    <text evidence="1">Belongs to the disease resistance NB-LRR family.</text>
</comment>
<dbReference type="Gene3D" id="3.40.50.300">
    <property type="entry name" value="P-loop containing nucleotide triphosphate hydrolases"/>
    <property type="match status" value="1"/>
</dbReference>
<evidence type="ECO:0000313" key="12">
    <source>
        <dbReference type="Proteomes" id="UP000327013"/>
    </source>
</evidence>
<dbReference type="InterPro" id="IPR032675">
    <property type="entry name" value="LRR_dom_sf"/>
</dbReference>
<dbReference type="GO" id="GO:0043531">
    <property type="term" value="F:ADP binding"/>
    <property type="evidence" value="ECO:0007669"/>
    <property type="project" value="InterPro"/>
</dbReference>
<keyword evidence="5" id="KW-0611">Plant defense</keyword>
<gene>
    <name evidence="11" type="ORF">FH972_022279</name>
</gene>
<evidence type="ECO:0000259" key="7">
    <source>
        <dbReference type="Pfam" id="PF00931"/>
    </source>
</evidence>
<dbReference type="GO" id="GO:0006952">
    <property type="term" value="P:defense response"/>
    <property type="evidence" value="ECO:0007669"/>
    <property type="project" value="UniProtKB-KW"/>
</dbReference>
<dbReference type="PANTHER" id="PTHR33463:SF186">
    <property type="entry name" value="NB-ARC DOMAIN-CONTAINING PROTEIN"/>
    <property type="match status" value="1"/>
</dbReference>
<dbReference type="InterPro" id="IPR002182">
    <property type="entry name" value="NB-ARC"/>
</dbReference>
<dbReference type="OrthoDB" id="1691503at2759"/>
<feature type="domain" description="Disease resistance protein At4g27190-like leucine-rich repeats" evidence="8">
    <location>
        <begin position="744"/>
        <end position="834"/>
    </location>
</feature>
<dbReference type="FunFam" id="1.10.10.10:FF:000322">
    <property type="entry name" value="Probable disease resistance protein At1g63360"/>
    <property type="match status" value="1"/>
</dbReference>
<dbReference type="InterPro" id="IPR027417">
    <property type="entry name" value="P-loop_NTPase"/>
</dbReference>
<keyword evidence="2" id="KW-0433">Leucine-rich repeat</keyword>
<keyword evidence="6" id="KW-0067">ATP-binding</keyword>
<name>A0A5N6KRS8_9ROSI</name>
<evidence type="ECO:0000256" key="1">
    <source>
        <dbReference type="ARBA" id="ARBA00008894"/>
    </source>
</evidence>
<feature type="domain" description="Disease resistance protein winged helix" evidence="9">
    <location>
        <begin position="362"/>
        <end position="429"/>
    </location>
</feature>
<reference evidence="11 12" key="1">
    <citation type="submission" date="2019-06" db="EMBL/GenBank/DDBJ databases">
        <title>A chromosomal-level reference genome of Carpinus fangiana (Coryloideae, Betulaceae).</title>
        <authorList>
            <person name="Yang X."/>
            <person name="Wang Z."/>
            <person name="Zhang L."/>
            <person name="Hao G."/>
            <person name="Liu J."/>
            <person name="Yang Y."/>
        </authorList>
    </citation>
    <scope>NUCLEOTIDE SEQUENCE [LARGE SCALE GENOMIC DNA]</scope>
    <source>
        <strain evidence="11">Cfa_2016G</strain>
        <tissue evidence="11">Leaf</tissue>
    </source>
</reference>
<feature type="domain" description="Disease resistance R13L4/SHOC-2-like LRR" evidence="10">
    <location>
        <begin position="469"/>
        <end position="647"/>
    </location>
</feature>
<dbReference type="PANTHER" id="PTHR33463">
    <property type="entry name" value="NB-ARC DOMAIN-CONTAINING PROTEIN-RELATED"/>
    <property type="match status" value="1"/>
</dbReference>
<dbReference type="InterPro" id="IPR036388">
    <property type="entry name" value="WH-like_DNA-bd_sf"/>
</dbReference>
<evidence type="ECO:0000259" key="9">
    <source>
        <dbReference type="Pfam" id="PF23559"/>
    </source>
</evidence>
<proteinExistence type="inferred from homology"/>
<comment type="caution">
    <text evidence="11">The sequence shown here is derived from an EMBL/GenBank/DDBJ whole genome shotgun (WGS) entry which is preliminary data.</text>
</comment>
<evidence type="ECO:0000256" key="3">
    <source>
        <dbReference type="ARBA" id="ARBA00022737"/>
    </source>
</evidence>
<dbReference type="InterPro" id="IPR057135">
    <property type="entry name" value="At4g27190-like_LRR"/>
</dbReference>
<evidence type="ECO:0000259" key="10">
    <source>
        <dbReference type="Pfam" id="PF23598"/>
    </source>
</evidence>
<dbReference type="InterPro" id="IPR058922">
    <property type="entry name" value="WHD_DRP"/>
</dbReference>
<dbReference type="AlphaFoldDB" id="A0A5N6KRS8"/>
<dbReference type="Pfam" id="PF00931">
    <property type="entry name" value="NB-ARC"/>
    <property type="match status" value="1"/>
</dbReference>
<dbReference type="Pfam" id="PF23598">
    <property type="entry name" value="LRR_14"/>
    <property type="match status" value="1"/>
</dbReference>
<keyword evidence="12" id="KW-1185">Reference proteome</keyword>
<evidence type="ECO:0000256" key="5">
    <source>
        <dbReference type="ARBA" id="ARBA00022821"/>
    </source>
</evidence>
<dbReference type="Gene3D" id="3.80.10.10">
    <property type="entry name" value="Ribonuclease Inhibitor"/>
    <property type="match status" value="2"/>
</dbReference>
<dbReference type="InterPro" id="IPR055414">
    <property type="entry name" value="LRR_R13L4/SHOC2-like"/>
</dbReference>
<sequence>MLCARRDDIVAEANKNKTKEVSKKCQYWISRVIQIEEEVRELEAKYKKENRKGKKILGRRSCSKLSKSMAKKCDKLHNLWLEGKFETEVLVEKLLEPVRTMNAPKIEDRLVLHWAIKEILDLLRDRNIRRIGLWGMPGIGKTNIMKSLNDNKDIAKMFDIVICVKVSKNWSIKILQDAITQRLKLNVEGITSPDEIAWRISKELECKRYLLLLDEVWDILDLHEIGIPDNENDSKVVLATSYRDICFDMETDEQIKLKCLSEAEAYKMFKEKVGRNMNLPSIEPIAKLVAKECAGLPLLIDRVARAFRKKDNFELWSAGLRSLRRWPSIEVQGMDESIEFLKFCYEDLNCDDRKFCFLYSALYPEDFEIYIDYLLECWRAEGFIHDATKFRVAREEGHKILLDLINVSLLERSDRMNYVRMNKVLRNMALHISSKSNNFKVLVRTPQEQQQPPDEVEWQHANRISLMDNKLSLLPEMPNCKNLSTLLLQRNWDLTLINDSFFRLMQNLRVLDLQGTGIASLPSSISCLKCLRALYLNSCVNLIKLPINIRGLMHLEVLDIQNTGINYLPIEIGCFTQLKCLRMSLSNFGMGQSRGVEFCRNVLSKLSLLEELRIDVGPNNQRWEEALKAIIEEVANLTHLTSLSICFPSVDCLALFISTSHSWKDDCSTFQFSVGHHDSTKYQILDYFEYQMRRCLKFVNGEGVHPAISEVLAEIDAFELINHKGASKLSDFDIKSINRMRGCLIEGCNEIETIVDGDSLHFSSLPESAFKCLEVMYINNVPKLASIWEGPVHAGSLAQLNTLTLCKCPSLKMIFSNGMIAQLSKLQNLKVKECLEIEEIIMESENKGLEPDVLPSLKTLVLLDLPKVRSIWINDSIKWSSLKKIEISMCQLLKKLPFNIENAINLECIEVQRSWWHALEWKEEAIEERLRSICIFK</sequence>
<dbReference type="Gene3D" id="1.10.10.10">
    <property type="entry name" value="Winged helix-like DNA-binding domain superfamily/Winged helix DNA-binding domain"/>
    <property type="match status" value="1"/>
</dbReference>
<evidence type="ECO:0000256" key="2">
    <source>
        <dbReference type="ARBA" id="ARBA00022614"/>
    </source>
</evidence>
<dbReference type="PRINTS" id="PR00364">
    <property type="entry name" value="DISEASERSIST"/>
</dbReference>
<dbReference type="Proteomes" id="UP000327013">
    <property type="component" value="Unassembled WGS sequence"/>
</dbReference>
<dbReference type="GO" id="GO:0005524">
    <property type="term" value="F:ATP binding"/>
    <property type="evidence" value="ECO:0007669"/>
    <property type="project" value="UniProtKB-KW"/>
</dbReference>
<dbReference type="InterPro" id="IPR050905">
    <property type="entry name" value="Plant_NBS-LRR"/>
</dbReference>
<protein>
    <submittedName>
        <fullName evidence="11">Uncharacterized protein</fullName>
    </submittedName>
</protein>
<dbReference type="InterPro" id="IPR042197">
    <property type="entry name" value="Apaf_helical"/>
</dbReference>
<dbReference type="EMBL" id="VIBQ01000011">
    <property type="protein sequence ID" value="KAB8340716.1"/>
    <property type="molecule type" value="Genomic_DNA"/>
</dbReference>
<dbReference type="PROSITE" id="PS51450">
    <property type="entry name" value="LRR"/>
    <property type="match status" value="1"/>
</dbReference>
<evidence type="ECO:0000313" key="11">
    <source>
        <dbReference type="EMBL" id="KAB8340716.1"/>
    </source>
</evidence>
<organism evidence="11 12">
    <name type="scientific">Carpinus fangiana</name>
    <dbReference type="NCBI Taxonomy" id="176857"/>
    <lineage>
        <taxon>Eukaryota</taxon>
        <taxon>Viridiplantae</taxon>
        <taxon>Streptophyta</taxon>
        <taxon>Embryophyta</taxon>
        <taxon>Tracheophyta</taxon>
        <taxon>Spermatophyta</taxon>
        <taxon>Magnoliopsida</taxon>
        <taxon>eudicotyledons</taxon>
        <taxon>Gunneridae</taxon>
        <taxon>Pentapetalae</taxon>
        <taxon>rosids</taxon>
        <taxon>fabids</taxon>
        <taxon>Fagales</taxon>
        <taxon>Betulaceae</taxon>
        <taxon>Carpinus</taxon>
    </lineage>
</organism>